<dbReference type="Proteomes" id="UP000050517">
    <property type="component" value="Unassembled WGS sequence"/>
</dbReference>
<dbReference type="SUPFAM" id="SSF52540">
    <property type="entry name" value="P-loop containing nucleoside triphosphate hydrolases"/>
    <property type="match status" value="1"/>
</dbReference>
<keyword evidence="7" id="KW-0378">Hydrolase</keyword>
<comment type="subcellular location">
    <subcellularLocation>
        <location evidence="1">Cell membrane</location>
        <topology evidence="1">Peripheral membrane protein</topology>
    </subcellularLocation>
</comment>
<dbReference type="InterPro" id="IPR017871">
    <property type="entry name" value="ABC_transporter-like_CS"/>
</dbReference>
<dbReference type="PANTHER" id="PTHR42711:SF16">
    <property type="entry name" value="ABC TRANSPORTER ATP-BINDING PROTEIN"/>
    <property type="match status" value="1"/>
</dbReference>
<dbReference type="EC" id="3.6.3.-" evidence="7"/>
<protein>
    <submittedName>
        <fullName evidence="7">Doxorubicin resistance ATP-binding protein DrrA</fullName>
        <ecNumber evidence="7">3.6.3.-</ecNumber>
    </submittedName>
</protein>
<keyword evidence="8" id="KW-1185">Reference proteome</keyword>
<dbReference type="EMBL" id="LKST01000004">
    <property type="protein sequence ID" value="KQB83323.1"/>
    <property type="molecule type" value="Genomic_DNA"/>
</dbReference>
<evidence type="ECO:0000256" key="1">
    <source>
        <dbReference type="ARBA" id="ARBA00004202"/>
    </source>
</evidence>
<dbReference type="GO" id="GO:0005524">
    <property type="term" value="F:ATP binding"/>
    <property type="evidence" value="ECO:0007669"/>
    <property type="project" value="UniProtKB-KW"/>
</dbReference>
<dbReference type="Pfam" id="PF00005">
    <property type="entry name" value="ABC_tran"/>
    <property type="match status" value="1"/>
</dbReference>
<evidence type="ECO:0000259" key="6">
    <source>
        <dbReference type="PROSITE" id="PS50893"/>
    </source>
</evidence>
<dbReference type="PROSITE" id="PS50893">
    <property type="entry name" value="ABC_TRANSPORTER_2"/>
    <property type="match status" value="1"/>
</dbReference>
<dbReference type="RefSeq" id="WP_055123342.1">
    <property type="nucleotide sequence ID" value="NZ_LKST01000004.1"/>
</dbReference>
<dbReference type="InterPro" id="IPR003439">
    <property type="entry name" value="ABC_transporter-like_ATP-bd"/>
</dbReference>
<dbReference type="GO" id="GO:0005886">
    <property type="term" value="C:plasma membrane"/>
    <property type="evidence" value="ECO:0007669"/>
    <property type="project" value="UniProtKB-SubCell"/>
</dbReference>
<dbReference type="InterPro" id="IPR050763">
    <property type="entry name" value="ABC_transporter_ATP-binding"/>
</dbReference>
<dbReference type="InterPro" id="IPR003593">
    <property type="entry name" value="AAA+_ATPase"/>
</dbReference>
<dbReference type="AlphaFoldDB" id="A0A0Q0UAX4"/>
<accession>A0A0Q0UAX4</accession>
<evidence type="ECO:0000256" key="4">
    <source>
        <dbReference type="ARBA" id="ARBA00022840"/>
    </source>
</evidence>
<keyword evidence="5" id="KW-0046">Antibiotic resistance</keyword>
<dbReference type="PANTHER" id="PTHR42711">
    <property type="entry name" value="ABC TRANSPORTER ATP-BINDING PROTEIN"/>
    <property type="match status" value="1"/>
</dbReference>
<name>A0A0Q0UAX4_9CORY</name>
<proteinExistence type="predicted"/>
<feature type="domain" description="ABC transporter" evidence="6">
    <location>
        <begin position="6"/>
        <end position="237"/>
    </location>
</feature>
<dbReference type="InterPro" id="IPR027417">
    <property type="entry name" value="P-loop_NTPase"/>
</dbReference>
<sequence length="313" mass="33894">MTRTIIDVQGLRRVYAGSTTKKPYTAVTDSTFQVRQGEIFGLLGTNGAGKTSILEVVEGLAPPSAGTVRIDGLDPHRDRSRLRPKMGIMLQSGGLPPQLTVRETLTMWAGTLSHPLPVEEVAAAVELTHRMDVKVSALSGGEQRRLDLGCALAGNPSVVFLDEPTTGLDPESRAHTWRLLSDMKKRGVTMILTTHYLEEAEHLCDRIAIMHQSRIVREGTVHDLVAQEDSRLRFSSPQPAPNIFSGSCTRDGTAHTVLTRHLLADTQAALDWARREGTTLSDFSAQPASLETVFLSTAQSAPSLSLTAQGAPK</sequence>
<dbReference type="PATRIC" id="fig|1544416.3.peg.2298"/>
<keyword evidence="4 7" id="KW-0067">ATP-binding</keyword>
<evidence type="ECO:0000256" key="5">
    <source>
        <dbReference type="ARBA" id="ARBA00023251"/>
    </source>
</evidence>
<reference evidence="7 8" key="1">
    <citation type="submission" date="2015-10" db="EMBL/GenBank/DDBJ databases">
        <title>Corynebacteirum lowii and Corynebacterium oculi species nova, derived from human clinical disease and and emended description of Corynebacterium mastiditis.</title>
        <authorList>
            <person name="Bernard K."/>
            <person name="Pacheco A.L."/>
            <person name="Mcdougall C."/>
            <person name="Burtx T."/>
            <person name="Weibe D."/>
            <person name="Tyler S."/>
            <person name="Olson A.B."/>
            <person name="Cnockaert M."/>
            <person name="Eguchi H."/>
            <person name="Kuwahara T."/>
            <person name="Nakayama-Imaohji H."/>
            <person name="Boudewijins M."/>
            <person name="Van Hoecke F."/>
            <person name="Bernier A.-M."/>
            <person name="Vandamme P."/>
        </authorList>
    </citation>
    <scope>NUCLEOTIDE SEQUENCE [LARGE SCALE GENOMIC DNA]</scope>
    <source>
        <strain evidence="7 8">NML 130210</strain>
    </source>
</reference>
<dbReference type="OrthoDB" id="9804819at2"/>
<keyword evidence="2" id="KW-0813">Transport</keyword>
<dbReference type="STRING" id="1544416.Cocul_02298"/>
<comment type="caution">
    <text evidence="7">The sequence shown here is derived from an EMBL/GenBank/DDBJ whole genome shotgun (WGS) entry which is preliminary data.</text>
</comment>
<dbReference type="PROSITE" id="PS00211">
    <property type="entry name" value="ABC_TRANSPORTER_1"/>
    <property type="match status" value="1"/>
</dbReference>
<dbReference type="SMART" id="SM00382">
    <property type="entry name" value="AAA"/>
    <property type="match status" value="1"/>
</dbReference>
<evidence type="ECO:0000256" key="3">
    <source>
        <dbReference type="ARBA" id="ARBA00022741"/>
    </source>
</evidence>
<gene>
    <name evidence="7" type="primary">drrA_5</name>
    <name evidence="7" type="ORF">Cocul_02298</name>
</gene>
<dbReference type="GO" id="GO:0016887">
    <property type="term" value="F:ATP hydrolysis activity"/>
    <property type="evidence" value="ECO:0007669"/>
    <property type="project" value="InterPro"/>
</dbReference>
<organism evidence="7 8">
    <name type="scientific">Corynebacterium oculi</name>
    <dbReference type="NCBI Taxonomy" id="1544416"/>
    <lineage>
        <taxon>Bacteria</taxon>
        <taxon>Bacillati</taxon>
        <taxon>Actinomycetota</taxon>
        <taxon>Actinomycetes</taxon>
        <taxon>Mycobacteriales</taxon>
        <taxon>Corynebacteriaceae</taxon>
        <taxon>Corynebacterium</taxon>
    </lineage>
</organism>
<evidence type="ECO:0000256" key="2">
    <source>
        <dbReference type="ARBA" id="ARBA00022448"/>
    </source>
</evidence>
<dbReference type="GO" id="GO:0046677">
    <property type="term" value="P:response to antibiotic"/>
    <property type="evidence" value="ECO:0007669"/>
    <property type="project" value="UniProtKB-KW"/>
</dbReference>
<dbReference type="Gene3D" id="3.40.50.300">
    <property type="entry name" value="P-loop containing nucleotide triphosphate hydrolases"/>
    <property type="match status" value="1"/>
</dbReference>
<evidence type="ECO:0000313" key="7">
    <source>
        <dbReference type="EMBL" id="KQB83323.1"/>
    </source>
</evidence>
<evidence type="ECO:0000313" key="8">
    <source>
        <dbReference type="Proteomes" id="UP000050517"/>
    </source>
</evidence>
<keyword evidence="3" id="KW-0547">Nucleotide-binding</keyword>
<dbReference type="CDD" id="cd03263">
    <property type="entry name" value="ABC_subfamily_A"/>
    <property type="match status" value="1"/>
</dbReference>